<sequence length="214" mass="22656">MNKGGETDEREVRLLLVRHGETTWHADNRYAGSSDVGLTARGHRQAAALARWAASCHSRPAAVYCSPQSRAIDTARPVAAALGTQPAVVPELAEAHFGIAEGHTLGELPADVAARFRADPVAHAFPEAEPPAVVAERGAGALRHVAARHRATGSDAPALVVAHNTLLRLSLCLLFGIPLSTYRRVLPRLDNAAVTEIGIHAGHASLRRLNAAVR</sequence>
<keyword evidence="4" id="KW-1185">Reference proteome</keyword>
<dbReference type="AlphaFoldDB" id="A0A660CEK7"/>
<feature type="active site" description="Proton donor/acceptor" evidence="1">
    <location>
        <position position="94"/>
    </location>
</feature>
<gene>
    <name evidence="3" type="ORF">JD82_01148</name>
</gene>
<dbReference type="SUPFAM" id="SSF53254">
    <property type="entry name" value="Phosphoglycerate mutase-like"/>
    <property type="match status" value="1"/>
</dbReference>
<evidence type="ECO:0000256" key="1">
    <source>
        <dbReference type="PIRSR" id="PIRSR613078-1"/>
    </source>
</evidence>
<accession>A0A660CEK7</accession>
<dbReference type="PANTHER" id="PTHR48100">
    <property type="entry name" value="BROAD-SPECIFICITY PHOSPHATASE YOR283W-RELATED"/>
    <property type="match status" value="1"/>
</dbReference>
<dbReference type="EMBL" id="VLJV01000001">
    <property type="protein sequence ID" value="TWH19325.1"/>
    <property type="molecule type" value="Genomic_DNA"/>
</dbReference>
<dbReference type="RefSeq" id="WP_051757427.1">
    <property type="nucleotide sequence ID" value="NZ_JOIJ01000002.1"/>
</dbReference>
<dbReference type="Pfam" id="PF00300">
    <property type="entry name" value="His_Phos_1"/>
    <property type="match status" value="1"/>
</dbReference>
<dbReference type="GO" id="GO:0016791">
    <property type="term" value="F:phosphatase activity"/>
    <property type="evidence" value="ECO:0007669"/>
    <property type="project" value="TreeGrafter"/>
</dbReference>
<dbReference type="PANTHER" id="PTHR48100:SF1">
    <property type="entry name" value="HISTIDINE PHOSPHATASE FAMILY PROTEIN-RELATED"/>
    <property type="match status" value="1"/>
</dbReference>
<proteinExistence type="predicted"/>
<evidence type="ECO:0000256" key="2">
    <source>
        <dbReference type="PIRSR" id="PIRSR613078-2"/>
    </source>
</evidence>
<dbReference type="InterPro" id="IPR050275">
    <property type="entry name" value="PGM_Phosphatase"/>
</dbReference>
<feature type="binding site" evidence="2">
    <location>
        <position position="70"/>
    </location>
    <ligand>
        <name>substrate</name>
    </ligand>
</feature>
<dbReference type="GO" id="GO:0005737">
    <property type="term" value="C:cytoplasm"/>
    <property type="evidence" value="ECO:0007669"/>
    <property type="project" value="TreeGrafter"/>
</dbReference>
<name>A0A660CEK7_9PSEU</name>
<dbReference type="SMART" id="SM00855">
    <property type="entry name" value="PGAM"/>
    <property type="match status" value="1"/>
</dbReference>
<dbReference type="CDD" id="cd07067">
    <property type="entry name" value="HP_PGM_like"/>
    <property type="match status" value="1"/>
</dbReference>
<reference evidence="3 4" key="1">
    <citation type="submission" date="2019-07" db="EMBL/GenBank/DDBJ databases">
        <title>R&amp;d 2014.</title>
        <authorList>
            <person name="Klenk H.-P."/>
        </authorList>
    </citation>
    <scope>NUCLEOTIDE SEQUENCE [LARGE SCALE GENOMIC DNA]</scope>
    <source>
        <strain evidence="3 4">DSM 43194</strain>
    </source>
</reference>
<dbReference type="InterPro" id="IPR029033">
    <property type="entry name" value="His_PPase_superfam"/>
</dbReference>
<organism evidence="3 4">
    <name type="scientific">Prauserella rugosa</name>
    <dbReference type="NCBI Taxonomy" id="43354"/>
    <lineage>
        <taxon>Bacteria</taxon>
        <taxon>Bacillati</taxon>
        <taxon>Actinomycetota</taxon>
        <taxon>Actinomycetes</taxon>
        <taxon>Pseudonocardiales</taxon>
        <taxon>Pseudonocardiaceae</taxon>
        <taxon>Prauserella</taxon>
    </lineage>
</organism>
<dbReference type="Gene3D" id="3.40.50.1240">
    <property type="entry name" value="Phosphoglycerate mutase-like"/>
    <property type="match status" value="1"/>
</dbReference>
<feature type="active site" description="Tele-phosphohistidine intermediate" evidence="1">
    <location>
        <position position="19"/>
    </location>
</feature>
<dbReference type="OrthoDB" id="9793115at2"/>
<dbReference type="InterPro" id="IPR013078">
    <property type="entry name" value="His_Pase_superF_clade-1"/>
</dbReference>
<protein>
    <submittedName>
        <fullName evidence="3">Putative phosphoglycerate mutase</fullName>
    </submittedName>
</protein>
<comment type="caution">
    <text evidence="3">The sequence shown here is derived from an EMBL/GenBank/DDBJ whole genome shotgun (WGS) entry which is preliminary data.</text>
</comment>
<evidence type="ECO:0000313" key="4">
    <source>
        <dbReference type="Proteomes" id="UP000317303"/>
    </source>
</evidence>
<evidence type="ECO:0000313" key="3">
    <source>
        <dbReference type="EMBL" id="TWH19325.1"/>
    </source>
</evidence>
<dbReference type="Proteomes" id="UP000317303">
    <property type="component" value="Unassembled WGS sequence"/>
</dbReference>